<evidence type="ECO:0000313" key="17">
    <source>
        <dbReference type="Proteomes" id="UP001209878"/>
    </source>
</evidence>
<feature type="domain" description="Peptidase M16 C-terminal" evidence="15">
    <location>
        <begin position="246"/>
        <end position="446"/>
    </location>
</feature>
<evidence type="ECO:0000259" key="15">
    <source>
        <dbReference type="Pfam" id="PF05193"/>
    </source>
</evidence>
<feature type="domain" description="Peptidase M16 N-terminal" evidence="14">
    <location>
        <begin position="86"/>
        <end position="236"/>
    </location>
</feature>
<evidence type="ECO:0000256" key="11">
    <source>
        <dbReference type="ARBA" id="ARBA00030006"/>
    </source>
</evidence>
<accession>A0AAD9NLD0</accession>
<dbReference type="PANTHER" id="PTHR11851">
    <property type="entry name" value="METALLOPROTEASE"/>
    <property type="match status" value="1"/>
</dbReference>
<name>A0AAD9NLD0_RIDPI</name>
<evidence type="ECO:0000256" key="13">
    <source>
        <dbReference type="RuleBase" id="RU004447"/>
    </source>
</evidence>
<organism evidence="16 17">
    <name type="scientific">Ridgeia piscesae</name>
    <name type="common">Tubeworm</name>
    <dbReference type="NCBI Taxonomy" id="27915"/>
    <lineage>
        <taxon>Eukaryota</taxon>
        <taxon>Metazoa</taxon>
        <taxon>Spiralia</taxon>
        <taxon>Lophotrochozoa</taxon>
        <taxon>Annelida</taxon>
        <taxon>Polychaeta</taxon>
        <taxon>Sedentaria</taxon>
        <taxon>Canalipalpata</taxon>
        <taxon>Sabellida</taxon>
        <taxon>Siboglinidae</taxon>
        <taxon>Ridgeia</taxon>
    </lineage>
</organism>
<evidence type="ECO:0000256" key="12">
    <source>
        <dbReference type="ARBA" id="ARBA00032315"/>
    </source>
</evidence>
<comment type="similarity">
    <text evidence="4 13">Belongs to the peptidase M16 family.</text>
</comment>
<comment type="caution">
    <text evidence="16">The sequence shown here is derived from an EMBL/GenBank/DDBJ whole genome shotgun (WGS) entry which is preliminary data.</text>
</comment>
<dbReference type="Proteomes" id="UP001209878">
    <property type="component" value="Unassembled WGS sequence"/>
</dbReference>
<dbReference type="AlphaFoldDB" id="A0AAD9NLD0"/>
<dbReference type="Gene3D" id="3.30.830.10">
    <property type="entry name" value="Metalloenzyme, LuxS/M16 peptidase-like"/>
    <property type="match status" value="2"/>
</dbReference>
<keyword evidence="7" id="KW-0999">Mitochondrion inner membrane</keyword>
<dbReference type="InterPro" id="IPR001431">
    <property type="entry name" value="Pept_M16_Zn_BS"/>
</dbReference>
<keyword evidence="10" id="KW-0472">Membrane</keyword>
<evidence type="ECO:0000256" key="5">
    <source>
        <dbReference type="ARBA" id="ARBA00011587"/>
    </source>
</evidence>
<dbReference type="GO" id="GO:0004222">
    <property type="term" value="F:metalloendopeptidase activity"/>
    <property type="evidence" value="ECO:0007669"/>
    <property type="project" value="InterPro"/>
</dbReference>
<evidence type="ECO:0000256" key="2">
    <source>
        <dbReference type="ARBA" id="ARBA00004273"/>
    </source>
</evidence>
<evidence type="ECO:0000313" key="16">
    <source>
        <dbReference type="EMBL" id="KAK2174280.1"/>
    </source>
</evidence>
<dbReference type="InterPro" id="IPR050361">
    <property type="entry name" value="MPP/UQCRC_Complex"/>
</dbReference>
<keyword evidence="17" id="KW-1185">Reference proteome</keyword>
<protein>
    <recommendedName>
        <fullName evidence="6">Mitochondrial-processing peptidase subunit alpha</fullName>
    </recommendedName>
    <alternativeName>
        <fullName evidence="11">Alpha-MPP</fullName>
    </alternativeName>
    <alternativeName>
        <fullName evidence="12">Inactive zinc metalloprotease alpha</fullName>
    </alternativeName>
</protein>
<dbReference type="GO" id="GO:0005743">
    <property type="term" value="C:mitochondrial inner membrane"/>
    <property type="evidence" value="ECO:0007669"/>
    <property type="project" value="UniProtKB-SubCell"/>
</dbReference>
<dbReference type="GO" id="GO:0006627">
    <property type="term" value="P:protein processing involved in protein targeting to mitochondrion"/>
    <property type="evidence" value="ECO:0007669"/>
    <property type="project" value="TreeGrafter"/>
</dbReference>
<dbReference type="Pfam" id="PF05193">
    <property type="entry name" value="Peptidase_M16_C"/>
    <property type="match status" value="1"/>
</dbReference>
<dbReference type="FunFam" id="3.30.830.10:FF:000014">
    <property type="entry name" value="Mitochondrial-processing peptidase alpha subunit, mitochondrial"/>
    <property type="match status" value="1"/>
</dbReference>
<dbReference type="PANTHER" id="PTHR11851:SF49">
    <property type="entry name" value="MITOCHONDRIAL-PROCESSING PEPTIDASE SUBUNIT ALPHA"/>
    <property type="match status" value="1"/>
</dbReference>
<keyword evidence="9" id="KW-0496">Mitochondrion</keyword>
<dbReference type="InterPro" id="IPR011249">
    <property type="entry name" value="Metalloenz_LuxS/M16"/>
</dbReference>
<comment type="function">
    <text evidence="1">Substrate recognition and binding subunit of the essential mitochondrial processing protease (MPP), which cleaves the mitochondrial sequence off newly imported precursors proteins.</text>
</comment>
<reference evidence="16" key="1">
    <citation type="journal article" date="2023" name="Mol. Biol. Evol.">
        <title>Third-Generation Sequencing Reveals the Adaptive Role of the Epigenome in Three Deep-Sea Polychaetes.</title>
        <authorList>
            <person name="Perez M."/>
            <person name="Aroh O."/>
            <person name="Sun Y."/>
            <person name="Lan Y."/>
            <person name="Juniper S.K."/>
            <person name="Young C.R."/>
            <person name="Angers B."/>
            <person name="Qian P.Y."/>
        </authorList>
    </citation>
    <scope>NUCLEOTIDE SEQUENCE</scope>
    <source>
        <strain evidence="16">R07B-5</strain>
    </source>
</reference>
<evidence type="ECO:0000256" key="4">
    <source>
        <dbReference type="ARBA" id="ARBA00007261"/>
    </source>
</evidence>
<gene>
    <name evidence="16" type="ORF">NP493_813g01020</name>
</gene>
<evidence type="ECO:0000256" key="9">
    <source>
        <dbReference type="ARBA" id="ARBA00023128"/>
    </source>
</evidence>
<proteinExistence type="inferred from homology"/>
<keyword evidence="8" id="KW-0809">Transit peptide</keyword>
<dbReference type="Pfam" id="PF00675">
    <property type="entry name" value="Peptidase_M16"/>
    <property type="match status" value="1"/>
</dbReference>
<evidence type="ECO:0000256" key="10">
    <source>
        <dbReference type="ARBA" id="ARBA00023136"/>
    </source>
</evidence>
<evidence type="ECO:0000256" key="3">
    <source>
        <dbReference type="ARBA" id="ARBA00004305"/>
    </source>
</evidence>
<evidence type="ECO:0000256" key="8">
    <source>
        <dbReference type="ARBA" id="ARBA00022946"/>
    </source>
</evidence>
<dbReference type="GO" id="GO:0046872">
    <property type="term" value="F:metal ion binding"/>
    <property type="evidence" value="ECO:0007669"/>
    <property type="project" value="InterPro"/>
</dbReference>
<comment type="subcellular location">
    <subcellularLocation>
        <location evidence="2">Mitochondrion inner membrane</location>
    </subcellularLocation>
    <subcellularLocation>
        <location evidence="3">Mitochondrion matrix</location>
    </subcellularLocation>
</comment>
<evidence type="ECO:0000256" key="1">
    <source>
        <dbReference type="ARBA" id="ARBA00002123"/>
    </source>
</evidence>
<dbReference type="SUPFAM" id="SSF63411">
    <property type="entry name" value="LuxS/MPP-like metallohydrolase"/>
    <property type="match status" value="2"/>
</dbReference>
<evidence type="ECO:0000256" key="7">
    <source>
        <dbReference type="ARBA" id="ARBA00022792"/>
    </source>
</evidence>
<dbReference type="InterPro" id="IPR007863">
    <property type="entry name" value="Peptidase_M16_C"/>
</dbReference>
<sequence length="541" mass="59546">MDSLLSMRSEPAVGLCNSAHGPPGIGGAAKRVSCRRGYCSGSSGVNGDICSVPLSQSVPWIPSPHYATTKEDIYDTKVTTLETGIRVASQNKFGQFCTVGVLIDSGSRYESAYPSGITHFLEKLAFSSTPRFPNRDAILQQLERHGGICDCQGSRDTLIYAVSAETKGLREVIEILSDVTLKPLIKQEELDDSRAAIAFELESLDMRPDPEPLLVELIHAAAFRGNTLGLPKICPEMSLPLIDQSMLYTYMRNYHTPERTVLAGVGVDHDTLVDLAREYFVQNTPIWNENPNLIIKSREGLDLSLAQYTGGIVQVEKDLSDVSLGPTPMPELAHVVLGLESCSHRDPDFIAFCVLNMLMGGGGSFSAGGPGKGMYTRLYLNVLNRYHWMYNATAYNHAYVDSGVFCIHASAHPTELKELVEVIVKELVNTQYGLSQMELNRAKTQLQSMLLMNLESRPVVFEDIGRQVLATGERLPPSHYFDEIAKVTQDDIERVAQRMLRSPPAVAALGDLAQLPTYESIQAALASKDGKMPKRFSLFRQ</sequence>
<dbReference type="FunFam" id="3.30.830.10:FF:000010">
    <property type="entry name" value="Mitochondrial-processing peptidase alpha subunit, mitochondrial"/>
    <property type="match status" value="1"/>
</dbReference>
<dbReference type="InterPro" id="IPR011765">
    <property type="entry name" value="Pept_M16_N"/>
</dbReference>
<dbReference type="GO" id="GO:0005759">
    <property type="term" value="C:mitochondrial matrix"/>
    <property type="evidence" value="ECO:0007669"/>
    <property type="project" value="UniProtKB-SubCell"/>
</dbReference>
<evidence type="ECO:0000256" key="6">
    <source>
        <dbReference type="ARBA" id="ARBA00016741"/>
    </source>
</evidence>
<dbReference type="PROSITE" id="PS00143">
    <property type="entry name" value="INSULINASE"/>
    <property type="match status" value="1"/>
</dbReference>
<dbReference type="EMBL" id="JAODUO010000813">
    <property type="protein sequence ID" value="KAK2174280.1"/>
    <property type="molecule type" value="Genomic_DNA"/>
</dbReference>
<comment type="subunit">
    <text evidence="5">Heterodimer of PMPCA (alpha) and PMPCB (beta) subunits, forming the mitochondrial processing protease (MPP) in which PMPCA is involved in substrate recognition and binding and PMPCB is the catalytic subunit.</text>
</comment>
<evidence type="ECO:0000259" key="14">
    <source>
        <dbReference type="Pfam" id="PF00675"/>
    </source>
</evidence>